<evidence type="ECO:0000313" key="4">
    <source>
        <dbReference type="Proteomes" id="UP000321595"/>
    </source>
</evidence>
<feature type="chain" id="PRO_5023010554" description="PEGA domain-containing protein" evidence="2">
    <location>
        <begin position="18"/>
        <end position="289"/>
    </location>
</feature>
<keyword evidence="1" id="KW-1133">Transmembrane helix</keyword>
<dbReference type="SUPFAM" id="SSF48452">
    <property type="entry name" value="TPR-like"/>
    <property type="match status" value="1"/>
</dbReference>
<name>A0A5B8XS92_9DELT</name>
<feature type="transmembrane region" description="Helical" evidence="1">
    <location>
        <begin position="207"/>
        <end position="228"/>
    </location>
</feature>
<dbReference type="InterPro" id="IPR011990">
    <property type="entry name" value="TPR-like_helical_dom_sf"/>
</dbReference>
<keyword evidence="1" id="KW-0472">Membrane</keyword>
<organism evidence="3 4">
    <name type="scientific">Microvenator marinus</name>
    <dbReference type="NCBI Taxonomy" id="2600177"/>
    <lineage>
        <taxon>Bacteria</taxon>
        <taxon>Deltaproteobacteria</taxon>
        <taxon>Bradymonadales</taxon>
        <taxon>Microvenatoraceae</taxon>
        <taxon>Microvenator</taxon>
    </lineage>
</organism>
<feature type="transmembrane region" description="Helical" evidence="1">
    <location>
        <begin position="240"/>
        <end position="265"/>
    </location>
</feature>
<sequence>MKYIALILILFSFEAYAAETECHPYIPVESQGNADLLAMRGVTCFEEGKYLQALLFYRQAYAITQSPLLEGGIGRCLQELGFPDLARQYFLSYLEAAPAGTEAHDKIRQRLQVVEETLSSSAVEVKVSSTPADARVYLVLEDEYWEEIGATPLKFKLLPGKYRMILRRPDFQTEEVELDINADPTLSEHSLKPQDQAIQTEMKWRKAGVITMISSTPFIAGSAALITLGQLSDDPDKESLYQTLGIASGALGLSAMMTGVVLYLVGSSPDESTTSIHLTPSSVGWSYSW</sequence>
<keyword evidence="2" id="KW-0732">Signal</keyword>
<accession>A0A5B8XS92</accession>
<dbReference type="AlphaFoldDB" id="A0A5B8XS92"/>
<evidence type="ECO:0000313" key="3">
    <source>
        <dbReference type="EMBL" id="QED26496.1"/>
    </source>
</evidence>
<dbReference type="KEGG" id="bbae:FRD01_04385"/>
<proteinExistence type="predicted"/>
<dbReference type="Proteomes" id="UP000321595">
    <property type="component" value="Chromosome"/>
</dbReference>
<dbReference type="EMBL" id="CP042467">
    <property type="protein sequence ID" value="QED26496.1"/>
    <property type="molecule type" value="Genomic_DNA"/>
</dbReference>
<evidence type="ECO:0008006" key="5">
    <source>
        <dbReference type="Google" id="ProtNLM"/>
    </source>
</evidence>
<dbReference type="RefSeq" id="WP_146957980.1">
    <property type="nucleotide sequence ID" value="NZ_CP042467.1"/>
</dbReference>
<evidence type="ECO:0000256" key="2">
    <source>
        <dbReference type="SAM" id="SignalP"/>
    </source>
</evidence>
<dbReference type="Gene3D" id="1.25.40.10">
    <property type="entry name" value="Tetratricopeptide repeat domain"/>
    <property type="match status" value="1"/>
</dbReference>
<feature type="signal peptide" evidence="2">
    <location>
        <begin position="1"/>
        <end position="17"/>
    </location>
</feature>
<keyword evidence="4" id="KW-1185">Reference proteome</keyword>
<reference evidence="3 4" key="1">
    <citation type="submission" date="2019-08" db="EMBL/GenBank/DDBJ databases">
        <authorList>
            <person name="Liang Q."/>
        </authorList>
    </citation>
    <scope>NUCLEOTIDE SEQUENCE [LARGE SCALE GENOMIC DNA]</scope>
    <source>
        <strain evidence="3 4">V1718</strain>
    </source>
</reference>
<keyword evidence="1" id="KW-0812">Transmembrane</keyword>
<evidence type="ECO:0000256" key="1">
    <source>
        <dbReference type="SAM" id="Phobius"/>
    </source>
</evidence>
<protein>
    <recommendedName>
        <fullName evidence="5">PEGA domain-containing protein</fullName>
    </recommendedName>
</protein>
<dbReference type="OrthoDB" id="5507478at2"/>
<gene>
    <name evidence="3" type="ORF">FRD01_04385</name>
</gene>